<dbReference type="FunFam" id="2.60.40.1180:FF:000002">
    <property type="entry name" value="1,4-alpha-glucan branching enzyme GlgB"/>
    <property type="match status" value="1"/>
</dbReference>
<comment type="function">
    <text evidence="9">Catalyzes the formation of the alpha-1,6-glucosidic linkages in glycogen by scission of a 1,4-alpha-linked oligosaccharide from growing alpha-1,4-glucan chains and the subsequent attachment of the oligosaccharide to the alpha-1,6 position.</text>
</comment>
<evidence type="ECO:0000256" key="3">
    <source>
        <dbReference type="ARBA" id="ARBA00009000"/>
    </source>
</evidence>
<evidence type="ECO:0000313" key="13">
    <source>
        <dbReference type="Proteomes" id="UP000230821"/>
    </source>
</evidence>
<dbReference type="GO" id="GO:0005829">
    <property type="term" value="C:cytosol"/>
    <property type="evidence" value="ECO:0007669"/>
    <property type="project" value="TreeGrafter"/>
</dbReference>
<dbReference type="InterPro" id="IPR054169">
    <property type="entry name" value="GlgB_N"/>
</dbReference>
<dbReference type="Pfam" id="PF02922">
    <property type="entry name" value="CBM_48"/>
    <property type="match status" value="1"/>
</dbReference>
<evidence type="ECO:0000256" key="2">
    <source>
        <dbReference type="ARBA" id="ARBA00004964"/>
    </source>
</evidence>
<dbReference type="PIRSF" id="PIRSF000463">
    <property type="entry name" value="GlgB"/>
    <property type="match status" value="1"/>
</dbReference>
<dbReference type="InterPro" id="IPR013783">
    <property type="entry name" value="Ig-like_fold"/>
</dbReference>
<keyword evidence="6 9" id="KW-0808">Transferase</keyword>
<proteinExistence type="inferred from homology"/>
<dbReference type="GO" id="GO:0004553">
    <property type="term" value="F:hydrolase activity, hydrolyzing O-glycosyl compounds"/>
    <property type="evidence" value="ECO:0007669"/>
    <property type="project" value="InterPro"/>
</dbReference>
<evidence type="ECO:0000256" key="4">
    <source>
        <dbReference type="ARBA" id="ARBA00022600"/>
    </source>
</evidence>
<feature type="active site" description="Proton donor" evidence="9 10">
    <location>
        <position position="467"/>
    </location>
</feature>
<dbReference type="InterPro" id="IPR004193">
    <property type="entry name" value="Glyco_hydro_13_N"/>
</dbReference>
<dbReference type="InterPro" id="IPR037439">
    <property type="entry name" value="Branching_enzy"/>
</dbReference>
<evidence type="ECO:0000256" key="5">
    <source>
        <dbReference type="ARBA" id="ARBA00022676"/>
    </source>
</evidence>
<dbReference type="FunFam" id="3.20.20.80:FF:000003">
    <property type="entry name" value="1,4-alpha-glucan branching enzyme GlgB"/>
    <property type="match status" value="1"/>
</dbReference>
<dbReference type="SMART" id="SM00642">
    <property type="entry name" value="Aamy"/>
    <property type="match status" value="1"/>
</dbReference>
<dbReference type="InterPro" id="IPR017853">
    <property type="entry name" value="GH"/>
</dbReference>
<dbReference type="HAMAP" id="MF_00685">
    <property type="entry name" value="GlgB"/>
    <property type="match status" value="1"/>
</dbReference>
<dbReference type="InterPro" id="IPR006407">
    <property type="entry name" value="GlgB"/>
</dbReference>
<keyword evidence="7 9" id="KW-0320">Glycogen biosynthesis</keyword>
<organism evidence="12 13">
    <name type="scientific">candidate division KSB3 bacterium</name>
    <dbReference type="NCBI Taxonomy" id="2044937"/>
    <lineage>
        <taxon>Bacteria</taxon>
        <taxon>candidate division KSB3</taxon>
    </lineage>
</organism>
<evidence type="ECO:0000256" key="6">
    <source>
        <dbReference type="ARBA" id="ARBA00022679"/>
    </source>
</evidence>
<comment type="caution">
    <text evidence="12">The sequence shown here is derived from an EMBL/GenBank/DDBJ whole genome shotgun (WGS) entry which is preliminary data.</text>
</comment>
<dbReference type="NCBIfam" id="NF003811">
    <property type="entry name" value="PRK05402.1"/>
    <property type="match status" value="1"/>
</dbReference>
<comment type="catalytic activity">
    <reaction evidence="1 9">
        <text>Transfers a segment of a (1-&gt;4)-alpha-D-glucan chain to a primary hydroxy group in a similar glucan chain.</text>
        <dbReference type="EC" id="2.4.1.18"/>
    </reaction>
</comment>
<dbReference type="Gene3D" id="2.60.40.1180">
    <property type="entry name" value="Golgi alpha-mannosidase II"/>
    <property type="match status" value="1"/>
</dbReference>
<dbReference type="Pfam" id="PF00128">
    <property type="entry name" value="Alpha-amylase"/>
    <property type="match status" value="1"/>
</dbReference>
<dbReference type="PANTHER" id="PTHR43651:SF3">
    <property type="entry name" value="1,4-ALPHA-GLUCAN-BRANCHING ENZYME"/>
    <property type="match status" value="1"/>
</dbReference>
<dbReference type="NCBIfam" id="NF008967">
    <property type="entry name" value="PRK12313.1"/>
    <property type="match status" value="1"/>
</dbReference>
<accession>A0A2G6KI95</accession>
<protein>
    <recommendedName>
        <fullName evidence="9">1,4-alpha-glucan branching enzyme GlgB</fullName>
        <ecNumber evidence="9">2.4.1.18</ecNumber>
    </recommendedName>
    <alternativeName>
        <fullName evidence="9">1,4-alpha-D-glucan:1,4-alpha-D-glucan 6-glucosyl-transferase</fullName>
    </alternativeName>
    <alternativeName>
        <fullName evidence="9">Alpha-(1-&gt;4)-glucan branching enzyme</fullName>
    </alternativeName>
    <alternativeName>
        <fullName evidence="9">Glycogen branching enzyme</fullName>
        <shortName evidence="9">BE</shortName>
    </alternativeName>
</protein>
<dbReference type="GO" id="GO:0005978">
    <property type="term" value="P:glycogen biosynthetic process"/>
    <property type="evidence" value="ECO:0007669"/>
    <property type="project" value="UniProtKB-UniRule"/>
</dbReference>
<dbReference type="GO" id="GO:0043169">
    <property type="term" value="F:cation binding"/>
    <property type="evidence" value="ECO:0007669"/>
    <property type="project" value="InterPro"/>
</dbReference>
<dbReference type="GO" id="GO:0003844">
    <property type="term" value="F:1,4-alpha-glucan branching enzyme activity"/>
    <property type="evidence" value="ECO:0007669"/>
    <property type="project" value="UniProtKB-UniRule"/>
</dbReference>
<dbReference type="InterPro" id="IPR014756">
    <property type="entry name" value="Ig_E-set"/>
</dbReference>
<dbReference type="SUPFAM" id="SSF81296">
    <property type="entry name" value="E set domains"/>
    <property type="match status" value="1"/>
</dbReference>
<dbReference type="CDD" id="cd02855">
    <property type="entry name" value="E_set_GBE_prok_N"/>
    <property type="match status" value="1"/>
</dbReference>
<dbReference type="Gene3D" id="3.20.20.80">
    <property type="entry name" value="Glycosidases"/>
    <property type="match status" value="1"/>
</dbReference>
<evidence type="ECO:0000256" key="1">
    <source>
        <dbReference type="ARBA" id="ARBA00000826"/>
    </source>
</evidence>
<dbReference type="InterPro" id="IPR006047">
    <property type="entry name" value="GH13_cat_dom"/>
</dbReference>
<dbReference type="CDD" id="cd11322">
    <property type="entry name" value="AmyAc_Glg_BE"/>
    <property type="match status" value="1"/>
</dbReference>
<dbReference type="Pfam" id="PF22019">
    <property type="entry name" value="GlgB_N"/>
    <property type="match status" value="1"/>
</dbReference>
<evidence type="ECO:0000256" key="8">
    <source>
        <dbReference type="ARBA" id="ARBA00023277"/>
    </source>
</evidence>
<dbReference type="PANTHER" id="PTHR43651">
    <property type="entry name" value="1,4-ALPHA-GLUCAN-BRANCHING ENZYME"/>
    <property type="match status" value="1"/>
</dbReference>
<evidence type="ECO:0000256" key="7">
    <source>
        <dbReference type="ARBA" id="ARBA00023056"/>
    </source>
</evidence>
<dbReference type="AlphaFoldDB" id="A0A2G6KI95"/>
<evidence type="ECO:0000259" key="11">
    <source>
        <dbReference type="SMART" id="SM00642"/>
    </source>
</evidence>
<dbReference type="Pfam" id="PF02806">
    <property type="entry name" value="Alpha-amylase_C"/>
    <property type="match status" value="1"/>
</dbReference>
<dbReference type="Gene3D" id="2.60.40.10">
    <property type="entry name" value="Immunoglobulins"/>
    <property type="match status" value="2"/>
</dbReference>
<keyword evidence="4 9" id="KW-0321">Glycogen metabolism</keyword>
<dbReference type="NCBIfam" id="TIGR01515">
    <property type="entry name" value="branching_enzym"/>
    <property type="match status" value="1"/>
</dbReference>
<name>A0A2G6KI95_9BACT</name>
<dbReference type="InterPro" id="IPR006048">
    <property type="entry name" value="A-amylase/branching_C"/>
</dbReference>
<dbReference type="SUPFAM" id="SSF51011">
    <property type="entry name" value="Glycosyl hydrolase domain"/>
    <property type="match status" value="1"/>
</dbReference>
<evidence type="ECO:0000313" key="12">
    <source>
        <dbReference type="EMBL" id="PIE35377.1"/>
    </source>
</evidence>
<gene>
    <name evidence="9" type="primary">glgB</name>
    <name evidence="12" type="ORF">CSA56_04440</name>
</gene>
<reference evidence="12 13" key="1">
    <citation type="submission" date="2017-10" db="EMBL/GenBank/DDBJ databases">
        <title>Novel microbial diversity and functional potential in the marine mammal oral microbiome.</title>
        <authorList>
            <person name="Dudek N.K."/>
            <person name="Sun C.L."/>
            <person name="Burstein D."/>
            <person name="Kantor R.S."/>
            <person name="Aliaga Goltsman D.S."/>
            <person name="Bik E.M."/>
            <person name="Thomas B.C."/>
            <person name="Banfield J.F."/>
            <person name="Relman D.A."/>
        </authorList>
    </citation>
    <scope>NUCLEOTIDE SEQUENCE [LARGE SCALE GENOMIC DNA]</scope>
    <source>
        <strain evidence="12">DOLJORAL78_47_16</strain>
    </source>
</reference>
<dbReference type="EC" id="2.4.1.18" evidence="9"/>
<evidence type="ECO:0000256" key="10">
    <source>
        <dbReference type="PIRSR" id="PIRSR000463-1"/>
    </source>
</evidence>
<comment type="subunit">
    <text evidence="9">Monomer.</text>
</comment>
<feature type="active site" description="Nucleophile" evidence="9 10">
    <location>
        <position position="414"/>
    </location>
</feature>
<feature type="domain" description="Glycosyl hydrolase family 13 catalytic" evidence="11">
    <location>
        <begin position="255"/>
        <end position="611"/>
    </location>
</feature>
<dbReference type="FunFam" id="2.60.40.10:FF:000169">
    <property type="entry name" value="1,4-alpha-glucan branching enzyme GlgB"/>
    <property type="match status" value="1"/>
</dbReference>
<dbReference type="EMBL" id="PDSK01000045">
    <property type="protein sequence ID" value="PIE35377.1"/>
    <property type="molecule type" value="Genomic_DNA"/>
</dbReference>
<comment type="pathway">
    <text evidence="2 9">Glycan biosynthesis; glycogen biosynthesis.</text>
</comment>
<dbReference type="InterPro" id="IPR013780">
    <property type="entry name" value="Glyco_hydro_b"/>
</dbReference>
<keyword evidence="8 9" id="KW-0119">Carbohydrate metabolism</keyword>
<dbReference type="Proteomes" id="UP000230821">
    <property type="component" value="Unassembled WGS sequence"/>
</dbReference>
<dbReference type="InterPro" id="IPR044143">
    <property type="entry name" value="GlgB_N_E_set_prok"/>
</dbReference>
<evidence type="ECO:0000256" key="9">
    <source>
        <dbReference type="HAMAP-Rule" id="MF_00685"/>
    </source>
</evidence>
<keyword evidence="5 9" id="KW-0328">Glycosyltransferase</keyword>
<sequence length="743" mass="86853">MKPTVTQKDIQKIAQSEHQDPFAILGMHAVNYEGDWAIVVRSHFIDVEESFVYIPEDDTLHPMKRVPGTGFFEAVFQDRRDFFQYQLETVDTQGGTARFYDVYSFMPVLGEDDLYLFGEGKHYKIYEKLGCHLMTLNGVSGAFFAVWAPNAKRVSVVGDFNDWDGRKHPMRLRGLSGIWELFIPELEEGTLYKFEIKTQFDHLYLKTDPYAFACQERPETSSMVTNIEGFEWDDREWIRRREHDRPLQKPVSVYEVHPGSWMRMQEEQNRFLTYRELAEKLIPYVKDMGFTHIELLPVAEHPLDASWGYQVTGYYAPTSRFGSPKDLMYFINACHQAEIGVIIDWVPAHFPRDSHALAYFDGSFLYEHADPRQGEHKDWGTLIFNYGRNEVRNFLVANALFWFEKYHIDGIRVDAVASMLYLDYSRNEGEWIPNRYGGRENLEAIEFIKELNTKVYELFPGALTIAEESTSWPGVSHPVHLGGLGFLFKWNMGWMNDMLTYMEKEPIHRKYHHNMITFALLYAFHENFMLVLSHDEVVHGKRSLLDKMPGDMWQKFANLRCLYAFMYGHPGKKLLFMGGEFGQWVEWDSDKSLDWNLLEYDMHRQLQDYVRDLNTLYHEESALSYHDANHQSFEWIDYHDSDNSVISFMRKNLNDEEETLVFACNFTPIPRENYRIGAPLPGYYRELINSDDIKYGGSGQGNKGGCRAEQVPWQGQPYSLNLTIPPLGTVVFRVEKPEEESIL</sequence>
<dbReference type="SUPFAM" id="SSF51445">
    <property type="entry name" value="(Trans)glycosidases"/>
    <property type="match status" value="1"/>
</dbReference>
<comment type="similarity">
    <text evidence="3 9">Belongs to the glycosyl hydrolase 13 family. GlgB subfamily.</text>
</comment>
<dbReference type="UniPathway" id="UPA00164"/>